<feature type="domain" description="PrkA AAA" evidence="1">
    <location>
        <begin position="19"/>
        <end position="376"/>
    </location>
</feature>
<dbReference type="Gene3D" id="3.40.50.300">
    <property type="entry name" value="P-loop containing nucleotide triphosphate hydrolases"/>
    <property type="match status" value="1"/>
</dbReference>
<dbReference type="AlphaFoldDB" id="A0AA42CWN8"/>
<proteinExistence type="predicted"/>
<protein>
    <submittedName>
        <fullName evidence="2">PrkA family serine protein kinase</fullName>
    </submittedName>
</protein>
<keyword evidence="3" id="KW-1185">Reference proteome</keyword>
<dbReference type="Pfam" id="PF08298">
    <property type="entry name" value="AAA_PrkA"/>
    <property type="match status" value="1"/>
</dbReference>
<evidence type="ECO:0000259" key="1">
    <source>
        <dbReference type="SMART" id="SM00763"/>
    </source>
</evidence>
<dbReference type="NCBIfam" id="NF011999">
    <property type="entry name" value="PRK15455.1"/>
    <property type="match status" value="1"/>
</dbReference>
<dbReference type="SMART" id="SM00763">
    <property type="entry name" value="AAA_PrkA"/>
    <property type="match status" value="1"/>
</dbReference>
<comment type="caution">
    <text evidence="2">The sequence shown here is derived from an EMBL/GenBank/DDBJ whole genome shotgun (WGS) entry which is preliminary data.</text>
</comment>
<accession>A0AA42CWN8</accession>
<evidence type="ECO:0000313" key="3">
    <source>
        <dbReference type="Proteomes" id="UP001165678"/>
    </source>
</evidence>
<name>A0AA42CWN8_9GAMM</name>
<dbReference type="GO" id="GO:0004672">
    <property type="term" value="F:protein kinase activity"/>
    <property type="evidence" value="ECO:0007669"/>
    <property type="project" value="InterPro"/>
</dbReference>
<keyword evidence="2" id="KW-0418">Kinase</keyword>
<dbReference type="InterPro" id="IPR013153">
    <property type="entry name" value="Prk_AAA"/>
</dbReference>
<dbReference type="SUPFAM" id="SSF52540">
    <property type="entry name" value="P-loop containing nucleoside triphosphate hydrolases"/>
    <property type="match status" value="1"/>
</dbReference>
<reference evidence="2" key="1">
    <citation type="submission" date="2022-11" db="EMBL/GenBank/DDBJ databases">
        <title>Larsenimonas rhizosphaerae sp. nov., isolated from a tidal mudflat.</title>
        <authorList>
            <person name="Lee S.D."/>
            <person name="Kim I.S."/>
        </authorList>
    </citation>
    <scope>NUCLEOTIDE SEQUENCE</scope>
    <source>
        <strain evidence="2">GH2-1</strain>
    </source>
</reference>
<dbReference type="Pfam" id="PF06798">
    <property type="entry name" value="PrkA"/>
    <property type="match status" value="1"/>
</dbReference>
<sequence>MSIFDHVQHRYQRTRQEEMSLQEYLELCRTDPKAYASASERMLEAIGEPRTIDTAKDPALSRIFSNKIIRRYPAFEEFYGMEDAIEQMVSYFRHAAQGLEERKQVLYLLGPVGGGKSSLAERLKALIEQIPFYAVKDSPVYESPLGLFSAEEDGEVLEKEYGIPKRYMRSVMSPWAAKRLKEYGGDISKFRVVKLYPSRLNQVAVSKTEPGDDNNQDISALVGKVDIRKLEMYSQDDPDAYSFSGGLCKANQGLMEFVEMFKAPLKVLHPLLTATQEGNYNPTEGMGAIPFDGVLLAHSNESEWQQFRNNRNNEAFLDRVYIVKVPYSLRVSEEMKIYEKLLEHSSLDESPCAPDTLRMLAQFSVLSRLKEPENSSIYSKMRIYDGENLKDTDPRAKSIQEYRDNAGVDEGMSGLSTRFAFKILSRVFNFDSTEVAANPVHLLYVLEQSIEQEQLPRDVHDRYLRFIKEFLAPRYVEFIGKEIQTAYLESYSEYGQNIFDRYVTYADFWIQDQEYRDPETGELFDRQSLNDELERIEKPAGISNPKDFRHEVVNFVLRARAQHNGHNPSWQSYEKLKGVIEHKMFANTEELLPVISFNAKASSSDARKHEDFVNRMQARGYTEKQVRLLSEWYLRVRKSQ</sequence>
<dbReference type="PANTHER" id="PTHR30267:SF2">
    <property type="entry name" value="PROTEIN PRKA"/>
    <property type="match status" value="1"/>
</dbReference>
<dbReference type="InterPro" id="IPR057741">
    <property type="entry name" value="YeaG"/>
</dbReference>
<dbReference type="InterPro" id="IPR010650">
    <property type="entry name" value="PrkA_C"/>
</dbReference>
<gene>
    <name evidence="2" type="ORF">OQ287_01115</name>
</gene>
<dbReference type="InterPro" id="IPR016230">
    <property type="entry name" value="PrkA/YeaG"/>
</dbReference>
<dbReference type="Proteomes" id="UP001165678">
    <property type="component" value="Unassembled WGS sequence"/>
</dbReference>
<dbReference type="PANTHER" id="PTHR30267">
    <property type="entry name" value="PROTEIN KINASE PRKA"/>
    <property type="match status" value="1"/>
</dbReference>
<organism evidence="2 3">
    <name type="scientific">Larsenimonas rhizosphaerae</name>
    <dbReference type="NCBI Taxonomy" id="2944682"/>
    <lineage>
        <taxon>Bacteria</taxon>
        <taxon>Pseudomonadati</taxon>
        <taxon>Pseudomonadota</taxon>
        <taxon>Gammaproteobacteria</taxon>
        <taxon>Oceanospirillales</taxon>
        <taxon>Halomonadaceae</taxon>
        <taxon>Larsenimonas</taxon>
    </lineage>
</organism>
<evidence type="ECO:0000313" key="2">
    <source>
        <dbReference type="EMBL" id="MCX2522833.1"/>
    </source>
</evidence>
<dbReference type="InterPro" id="IPR027417">
    <property type="entry name" value="P-loop_NTPase"/>
</dbReference>
<dbReference type="EMBL" id="JAPIVE010000001">
    <property type="protein sequence ID" value="MCX2522833.1"/>
    <property type="molecule type" value="Genomic_DNA"/>
</dbReference>
<dbReference type="PIRSF" id="PIRSF000549">
    <property type="entry name" value="Ser_prot_kin"/>
    <property type="match status" value="1"/>
</dbReference>
<dbReference type="RefSeq" id="WP_265895292.1">
    <property type="nucleotide sequence ID" value="NZ_JAPIVE010000001.1"/>
</dbReference>
<keyword evidence="2" id="KW-0808">Transferase</keyword>